<accession>A0AA38YM09</accession>
<organism evidence="1 2">
    <name type="scientific">Vitis rotundifolia</name>
    <name type="common">Muscadine grape</name>
    <dbReference type="NCBI Taxonomy" id="103349"/>
    <lineage>
        <taxon>Eukaryota</taxon>
        <taxon>Viridiplantae</taxon>
        <taxon>Streptophyta</taxon>
        <taxon>Embryophyta</taxon>
        <taxon>Tracheophyta</taxon>
        <taxon>Spermatophyta</taxon>
        <taxon>Magnoliopsida</taxon>
        <taxon>eudicotyledons</taxon>
        <taxon>Gunneridae</taxon>
        <taxon>Pentapetalae</taxon>
        <taxon>rosids</taxon>
        <taxon>Vitales</taxon>
        <taxon>Vitaceae</taxon>
        <taxon>Viteae</taxon>
        <taxon>Vitis</taxon>
    </lineage>
</organism>
<reference evidence="1 2" key="1">
    <citation type="journal article" date="2023" name="BMC Biotechnol.">
        <title>Vitis rotundifolia cv Carlos genome sequencing.</title>
        <authorList>
            <person name="Huff M."/>
            <person name="Hulse-Kemp A."/>
            <person name="Scheffler B."/>
            <person name="Youngblood R."/>
            <person name="Simpson S."/>
            <person name="Babiker E."/>
            <person name="Staton M."/>
        </authorList>
    </citation>
    <scope>NUCLEOTIDE SEQUENCE [LARGE SCALE GENOMIC DNA]</scope>
    <source>
        <tissue evidence="1">Leaf</tissue>
    </source>
</reference>
<gene>
    <name evidence="1" type="ORF">PVL29_026186</name>
</gene>
<dbReference type="AlphaFoldDB" id="A0AA38YM09"/>
<dbReference type="EMBL" id="JARBHA010000019">
    <property type="protein sequence ID" value="KAJ9672839.1"/>
    <property type="molecule type" value="Genomic_DNA"/>
</dbReference>
<comment type="caution">
    <text evidence="1">The sequence shown here is derived from an EMBL/GenBank/DDBJ whole genome shotgun (WGS) entry which is preliminary data.</text>
</comment>
<sequence length="70" mass="8227">MRKFRMIMRIGTETHFSHFQSYEYSPVFGMSSPFFGMNLQTGDGPLKLFFFSCFMHSIHLESPSKHKSKI</sequence>
<keyword evidence="2" id="KW-1185">Reference proteome</keyword>
<dbReference type="Proteomes" id="UP001168098">
    <property type="component" value="Unassembled WGS sequence"/>
</dbReference>
<protein>
    <submittedName>
        <fullName evidence="1">Uncharacterized protein</fullName>
    </submittedName>
</protein>
<evidence type="ECO:0000313" key="2">
    <source>
        <dbReference type="Proteomes" id="UP001168098"/>
    </source>
</evidence>
<name>A0AA38YM09_VITRO</name>
<proteinExistence type="predicted"/>
<evidence type="ECO:0000313" key="1">
    <source>
        <dbReference type="EMBL" id="KAJ9672839.1"/>
    </source>
</evidence>